<evidence type="ECO:0000256" key="8">
    <source>
        <dbReference type="SAM" id="Phobius"/>
    </source>
</evidence>
<evidence type="ECO:0000256" key="1">
    <source>
        <dbReference type="ARBA" id="ARBA00012513"/>
    </source>
</evidence>
<dbReference type="InterPro" id="IPR000719">
    <property type="entry name" value="Prot_kinase_dom"/>
</dbReference>
<keyword evidence="4 7" id="KW-0547">Nucleotide-binding</keyword>
<reference evidence="10 11" key="1">
    <citation type="journal article" date="2016" name="Nat. Commun.">
        <title>Thousands of microbial genomes shed light on interconnected biogeochemical processes in an aquifer system.</title>
        <authorList>
            <person name="Anantharaman K."/>
            <person name="Brown C.T."/>
            <person name="Hug L.A."/>
            <person name="Sharon I."/>
            <person name="Castelle C.J."/>
            <person name="Probst A.J."/>
            <person name="Thomas B.C."/>
            <person name="Singh A."/>
            <person name="Wilkins M.J."/>
            <person name="Karaoz U."/>
            <person name="Brodie E.L."/>
            <person name="Williams K.H."/>
            <person name="Hubbard S.S."/>
            <person name="Banfield J.F."/>
        </authorList>
    </citation>
    <scope>NUCLEOTIDE SEQUENCE [LARGE SCALE GENOMIC DNA]</scope>
</reference>
<keyword evidence="8" id="KW-1133">Transmembrane helix</keyword>
<accession>A0A1F2WRQ4</accession>
<evidence type="ECO:0000256" key="6">
    <source>
        <dbReference type="ARBA" id="ARBA00022840"/>
    </source>
</evidence>
<gene>
    <name evidence="10" type="ORF">A2Y75_10160</name>
</gene>
<evidence type="ECO:0000256" key="2">
    <source>
        <dbReference type="ARBA" id="ARBA00022527"/>
    </source>
</evidence>
<dbReference type="PANTHER" id="PTHR43289">
    <property type="entry name" value="MITOGEN-ACTIVATED PROTEIN KINASE KINASE KINASE 20-RELATED"/>
    <property type="match status" value="1"/>
</dbReference>
<dbReference type="SMART" id="SM00220">
    <property type="entry name" value="S_TKc"/>
    <property type="match status" value="1"/>
</dbReference>
<dbReference type="EC" id="2.7.11.1" evidence="1"/>
<dbReference type="AlphaFoldDB" id="A0A1F2WRQ4"/>
<keyword evidence="8" id="KW-0812">Transmembrane</keyword>
<dbReference type="GO" id="GO:0005524">
    <property type="term" value="F:ATP binding"/>
    <property type="evidence" value="ECO:0007669"/>
    <property type="project" value="UniProtKB-UniRule"/>
</dbReference>
<dbReference type="GO" id="GO:0004674">
    <property type="term" value="F:protein serine/threonine kinase activity"/>
    <property type="evidence" value="ECO:0007669"/>
    <property type="project" value="UniProtKB-KW"/>
</dbReference>
<dbReference type="Proteomes" id="UP000177876">
    <property type="component" value="Unassembled WGS sequence"/>
</dbReference>
<comment type="caution">
    <text evidence="10">The sequence shown here is derived from an EMBL/GenBank/DDBJ whole genome shotgun (WGS) entry which is preliminary data.</text>
</comment>
<feature type="domain" description="Protein kinase" evidence="9">
    <location>
        <begin position="57"/>
        <end position="315"/>
    </location>
</feature>
<evidence type="ECO:0000313" key="10">
    <source>
        <dbReference type="EMBL" id="OFW59529.1"/>
    </source>
</evidence>
<evidence type="ECO:0000256" key="5">
    <source>
        <dbReference type="ARBA" id="ARBA00022777"/>
    </source>
</evidence>
<dbReference type="InterPro" id="IPR008271">
    <property type="entry name" value="Ser/Thr_kinase_AS"/>
</dbReference>
<dbReference type="PROSITE" id="PS50011">
    <property type="entry name" value="PROTEIN_KINASE_DOM"/>
    <property type="match status" value="1"/>
</dbReference>
<dbReference type="FunFam" id="1.10.510.10:FF:000021">
    <property type="entry name" value="Serine/threonine protein kinase"/>
    <property type="match status" value="1"/>
</dbReference>
<dbReference type="InterPro" id="IPR017441">
    <property type="entry name" value="Protein_kinase_ATP_BS"/>
</dbReference>
<dbReference type="Gene3D" id="1.10.510.10">
    <property type="entry name" value="Transferase(Phosphotransferase) domain 1"/>
    <property type="match status" value="1"/>
</dbReference>
<dbReference type="SUPFAM" id="SSF56112">
    <property type="entry name" value="Protein kinase-like (PK-like)"/>
    <property type="match status" value="1"/>
</dbReference>
<keyword evidence="3" id="KW-0808">Transferase</keyword>
<evidence type="ECO:0000259" key="9">
    <source>
        <dbReference type="PROSITE" id="PS50011"/>
    </source>
</evidence>
<dbReference type="STRING" id="1797197.A2Y75_10160"/>
<keyword evidence="6 7" id="KW-0067">ATP-binding</keyword>
<keyword evidence="5" id="KW-0418">Kinase</keyword>
<dbReference type="Gene3D" id="3.40.50.10070">
    <property type="entry name" value="TolB, N-terminal domain"/>
    <property type="match status" value="1"/>
</dbReference>
<dbReference type="Gene3D" id="3.30.200.20">
    <property type="entry name" value="Phosphorylase Kinase, domain 1"/>
    <property type="match status" value="1"/>
</dbReference>
<feature type="transmembrane region" description="Helical" evidence="8">
    <location>
        <begin position="337"/>
        <end position="357"/>
    </location>
</feature>
<protein>
    <recommendedName>
        <fullName evidence="1">non-specific serine/threonine protein kinase</fullName>
        <ecNumber evidence="1">2.7.11.1</ecNumber>
    </recommendedName>
</protein>
<evidence type="ECO:0000256" key="7">
    <source>
        <dbReference type="PROSITE-ProRule" id="PRU10141"/>
    </source>
</evidence>
<organism evidence="10 11">
    <name type="scientific">Candidatus Solincola sediminis</name>
    <dbReference type="NCBI Taxonomy" id="1797199"/>
    <lineage>
        <taxon>Bacteria</taxon>
        <taxon>Bacillati</taxon>
        <taxon>Actinomycetota</taxon>
        <taxon>Candidatus Geothermincolia</taxon>
        <taxon>Candidatus Geothermincolales</taxon>
        <taxon>Candidatus Geothermincolaceae</taxon>
        <taxon>Candidatus Solincola</taxon>
    </lineage>
</organism>
<evidence type="ECO:0000313" key="11">
    <source>
        <dbReference type="Proteomes" id="UP000177876"/>
    </source>
</evidence>
<dbReference type="PROSITE" id="PS00107">
    <property type="entry name" value="PROTEIN_KINASE_ATP"/>
    <property type="match status" value="1"/>
</dbReference>
<evidence type="ECO:0000256" key="3">
    <source>
        <dbReference type="ARBA" id="ARBA00022679"/>
    </source>
</evidence>
<dbReference type="SUPFAM" id="SSF48452">
    <property type="entry name" value="TPR-like"/>
    <property type="match status" value="2"/>
</dbReference>
<dbReference type="PROSITE" id="PS00108">
    <property type="entry name" value="PROTEIN_KINASE_ST"/>
    <property type="match status" value="1"/>
</dbReference>
<dbReference type="InterPro" id="IPR011009">
    <property type="entry name" value="Kinase-like_dom_sf"/>
</dbReference>
<dbReference type="CDD" id="cd14014">
    <property type="entry name" value="STKc_PknB_like"/>
    <property type="match status" value="1"/>
</dbReference>
<evidence type="ECO:0000256" key="4">
    <source>
        <dbReference type="ARBA" id="ARBA00022741"/>
    </source>
</evidence>
<proteinExistence type="predicted"/>
<keyword evidence="8" id="KW-0472">Membrane</keyword>
<dbReference type="EMBL" id="MELK01000014">
    <property type="protein sequence ID" value="OFW59529.1"/>
    <property type="molecule type" value="Genomic_DNA"/>
</dbReference>
<keyword evidence="2" id="KW-0723">Serine/threonine-protein kinase</keyword>
<dbReference type="Pfam" id="PF00069">
    <property type="entry name" value="Pkinase"/>
    <property type="match status" value="1"/>
</dbReference>
<dbReference type="PANTHER" id="PTHR43289:SF6">
    <property type="entry name" value="SERINE_THREONINE-PROTEIN KINASE NEKL-3"/>
    <property type="match status" value="1"/>
</dbReference>
<sequence>MAVKCPKCHFENAADTRFCGNCAAPLAEDDRLPDSLTKTLTTPIPIISKDTLIAGKYRVLDEIGQGGMGVVYMAEDIKLKRSVALKFLPQHLMHSPELKERFLVEAQAAAALSHANICVIHEVGEEEDRSFIAMEFVEGETLRDKTKKGPLATEEAVAIAVQVAAGLGEAHRKGIIHRDIKSANIMVTDKGQAKVMDFGLAKLRGGTSLTKSQTTLGTVAYMSPEQARGDELDQRTDTWSLGVVLYEMLTGELPFKGDHDQIVIHSILHREPKPLSKMRPGLPSGLEEIVLQALAKVSGERYQTMDEFQGDLEAVAEGLKPLKARPAKRKIFGIRKIYAYAGLGLVVVLFALNVGGLRNRLLGRAGRTERAVKMAVLPFVNLSGDPEQEYLSDGLTQEMIAQLGRLHPQTLSVIARTSVMRYKKTETPIDRIGRELGVEYVLEGSAQREAGRVRIAAELIQVRGQTQLWADTYERDMSGILALQSEVAGKVASALALKLLPAEKARLANVKTVHPEAYEAYIKGLQHWYKLTPAGLDASQQYFELALEKDPDYALPYAGIALLWAGRQQFGLTPPSEATPKAKAAALRAVSLDDSAAVAHYALAVVKAWSDWDWAGAESEFKRAIELDPSFPDARIYYAHLLNNLQRPEEAVAQGERSLELDPLNSLFRGLFAAVLLYARRYDDAIAQGGDALRSAPDDPLAHNLLWFAYFLKGMHKEGLAAAKVYLKGVYADPDVEKALDGVYAQDGYRNAMRAAAEALTAHFHKSYASPLDIAYLYVGAGERDRVLEWLEKGYELRDPNTPYIGMPYFDSLRSDPRFQDLLRRMKLPELK</sequence>
<dbReference type="InterPro" id="IPR011990">
    <property type="entry name" value="TPR-like_helical_dom_sf"/>
</dbReference>
<dbReference type="Gene3D" id="1.25.40.10">
    <property type="entry name" value="Tetratricopeptide repeat domain"/>
    <property type="match status" value="2"/>
</dbReference>
<name>A0A1F2WRQ4_9ACTN</name>
<feature type="binding site" evidence="7">
    <location>
        <position position="86"/>
    </location>
    <ligand>
        <name>ATP</name>
        <dbReference type="ChEBI" id="CHEBI:30616"/>
    </ligand>
</feature>